<feature type="compositionally biased region" description="Low complexity" evidence="1">
    <location>
        <begin position="51"/>
        <end position="68"/>
    </location>
</feature>
<dbReference type="EMBL" id="BAAAZU010000004">
    <property type="protein sequence ID" value="GAA3919045.1"/>
    <property type="molecule type" value="Genomic_DNA"/>
</dbReference>
<protein>
    <recommendedName>
        <fullName evidence="2">Glycoamylase-like domain-containing protein</fullName>
    </recommendedName>
</protein>
<feature type="region of interest" description="Disordered" evidence="1">
    <location>
        <begin position="514"/>
        <end position="557"/>
    </location>
</feature>
<comment type="caution">
    <text evidence="3">The sequence shown here is derived from an EMBL/GenBank/DDBJ whole genome shotgun (WGS) entry which is preliminary data.</text>
</comment>
<evidence type="ECO:0000313" key="4">
    <source>
        <dbReference type="Proteomes" id="UP001501727"/>
    </source>
</evidence>
<accession>A0ABP7MBM9</accession>
<gene>
    <name evidence="3" type="ORF">GCM10022229_10790</name>
</gene>
<feature type="region of interest" description="Disordered" evidence="1">
    <location>
        <begin position="592"/>
        <end position="619"/>
    </location>
</feature>
<reference evidence="4" key="1">
    <citation type="journal article" date="2019" name="Int. J. Syst. Evol. Microbiol.">
        <title>The Global Catalogue of Microorganisms (GCM) 10K type strain sequencing project: providing services to taxonomists for standard genome sequencing and annotation.</title>
        <authorList>
            <consortium name="The Broad Institute Genomics Platform"/>
            <consortium name="The Broad Institute Genome Sequencing Center for Infectious Disease"/>
            <person name="Wu L."/>
            <person name="Ma J."/>
        </authorList>
    </citation>
    <scope>NUCLEOTIDE SEQUENCE [LARGE SCALE GENOMIC DNA]</scope>
    <source>
        <strain evidence="4">JCM 16916</strain>
    </source>
</reference>
<sequence length="619" mass="69245">MQYGRSILAILLIPCLALLPVACKKIEDPGSRPAVEQPQQPADEEAPPAEPVAESPPSAPESESTARPALPPLFTDIEKRTFQFFWDTTNEVNGMTPDRFPSRPFASIASIGFALTAYPIGVENGWVSRRQAVDRTLTTLEFFRDAKMGPAKEGTTGDHGFYYHFLDMQQGQRYDAWVELSSVDTALMMMGVLFARGYYDRDDAREQQIREIADELYRRVEWPWLQVRPPLISMGWYPETGFIEHDWEGYNEAMLVYILALGSPTHPIEPDAWAAWTSTYDRSWGHFEGQEYLSFAPQFGHQYSEVWIDFRGIQDDYMRGRGIDYFENSRRATLAQRTYGIENPLNWKDYGPNVWGLTASDGPQRTMQVYNGEEREFRHYSARGAGLRDAFDDGTIAPTAALGSLVFAPEVVVPAALEMHERYGDFLYSSYGFLDSFNPSFQYDIPLKTGRLVPGKGWVASDYIGIDQGPILAMIANYRDEFVWNIIRKDPYIRLGLERAGFTGGWLDAGKVQEQDGEDEQAPDQEAPARVRPPLRLPQPAEQNPQSLRIDCPHAPNQANATSPLPCAARTHGLARVAPVAGAAVRLRAAAGSARDHHALGDGVRRRAGREAAAGIRAA</sequence>
<evidence type="ECO:0000313" key="3">
    <source>
        <dbReference type="EMBL" id="GAA3919045.1"/>
    </source>
</evidence>
<organism evidence="3 4">
    <name type="scientific">Luteimonas lutimaris</name>
    <dbReference type="NCBI Taxonomy" id="698645"/>
    <lineage>
        <taxon>Bacteria</taxon>
        <taxon>Pseudomonadati</taxon>
        <taxon>Pseudomonadota</taxon>
        <taxon>Gammaproteobacteria</taxon>
        <taxon>Lysobacterales</taxon>
        <taxon>Lysobacteraceae</taxon>
        <taxon>Luteimonas</taxon>
    </lineage>
</organism>
<evidence type="ECO:0000259" key="2">
    <source>
        <dbReference type="Pfam" id="PF10091"/>
    </source>
</evidence>
<name>A0ABP7MBM9_9GAMM</name>
<proteinExistence type="predicted"/>
<dbReference type="Pfam" id="PF10091">
    <property type="entry name" value="Glycoamylase"/>
    <property type="match status" value="1"/>
</dbReference>
<feature type="compositionally biased region" description="Low complexity" evidence="1">
    <location>
        <begin position="528"/>
        <end position="541"/>
    </location>
</feature>
<dbReference type="InterPro" id="IPR019282">
    <property type="entry name" value="Glycoamylase-like_cons_dom"/>
</dbReference>
<feature type="compositionally biased region" description="Basic and acidic residues" evidence="1">
    <location>
        <begin position="594"/>
        <end position="605"/>
    </location>
</feature>
<evidence type="ECO:0000256" key="1">
    <source>
        <dbReference type="SAM" id="MobiDB-lite"/>
    </source>
</evidence>
<feature type="domain" description="Glycoamylase-like" evidence="2">
    <location>
        <begin position="245"/>
        <end position="490"/>
    </location>
</feature>
<dbReference type="Proteomes" id="UP001501727">
    <property type="component" value="Unassembled WGS sequence"/>
</dbReference>
<dbReference type="Gene3D" id="1.50.10.140">
    <property type="match status" value="1"/>
</dbReference>
<feature type="region of interest" description="Disordered" evidence="1">
    <location>
        <begin position="29"/>
        <end position="70"/>
    </location>
</feature>
<keyword evidence="4" id="KW-1185">Reference proteome</keyword>